<dbReference type="EMBL" id="JBHTOA010000046">
    <property type="protein sequence ID" value="MFD1399947.1"/>
    <property type="molecule type" value="Genomic_DNA"/>
</dbReference>
<evidence type="ECO:0000313" key="1">
    <source>
        <dbReference type="EMBL" id="MFD1399947.1"/>
    </source>
</evidence>
<reference evidence="2" key="1">
    <citation type="journal article" date="2019" name="Int. J. Syst. Evol. Microbiol.">
        <title>The Global Catalogue of Microorganisms (GCM) 10K type strain sequencing project: providing services to taxonomists for standard genome sequencing and annotation.</title>
        <authorList>
            <consortium name="The Broad Institute Genomics Platform"/>
            <consortium name="The Broad Institute Genome Sequencing Center for Infectious Disease"/>
            <person name="Wu L."/>
            <person name="Ma J."/>
        </authorList>
    </citation>
    <scope>NUCLEOTIDE SEQUENCE [LARGE SCALE GENOMIC DNA]</scope>
    <source>
        <strain evidence="2">CCM 9110</strain>
    </source>
</reference>
<evidence type="ECO:0000313" key="2">
    <source>
        <dbReference type="Proteomes" id="UP001597199"/>
    </source>
</evidence>
<sequence length="107" mass="11689">MNADKKADHAAEVDMVDGLIDYANQHAHTKDVAQAVLAAATPDLTGLDTLFKDGGIERKDFLAIATGYITDRYHLTGDELATKRNELIAAAIHILKDNPKAFDAWVR</sequence>
<keyword evidence="2" id="KW-1185">Reference proteome</keyword>
<protein>
    <submittedName>
        <fullName evidence="1">Uncharacterized protein</fullName>
    </submittedName>
</protein>
<comment type="caution">
    <text evidence="1">The sequence shown here is derived from an EMBL/GenBank/DDBJ whole genome shotgun (WGS) entry which is preliminary data.</text>
</comment>
<dbReference type="Proteomes" id="UP001597199">
    <property type="component" value="Unassembled WGS sequence"/>
</dbReference>
<gene>
    <name evidence="1" type="ORF">ACFQ41_11560</name>
</gene>
<organism evidence="1 2">
    <name type="scientific">Lacticaseibacillus suilingensis</name>
    <dbReference type="NCBI Taxonomy" id="2799577"/>
    <lineage>
        <taxon>Bacteria</taxon>
        <taxon>Bacillati</taxon>
        <taxon>Bacillota</taxon>
        <taxon>Bacilli</taxon>
        <taxon>Lactobacillales</taxon>
        <taxon>Lactobacillaceae</taxon>
        <taxon>Lacticaseibacillus</taxon>
    </lineage>
</organism>
<dbReference type="RefSeq" id="WP_204118904.1">
    <property type="nucleotide sequence ID" value="NZ_BOLV01000009.1"/>
</dbReference>
<accession>A0ABW4BHI1</accession>
<name>A0ABW4BHI1_9LACO</name>
<proteinExistence type="predicted"/>